<organism evidence="3 4">
    <name type="scientific">Flavobacterium araucananum</name>
    <dbReference type="NCBI Taxonomy" id="946678"/>
    <lineage>
        <taxon>Bacteria</taxon>
        <taxon>Pseudomonadati</taxon>
        <taxon>Bacteroidota</taxon>
        <taxon>Flavobacteriia</taxon>
        <taxon>Flavobacteriales</taxon>
        <taxon>Flavobacteriaceae</taxon>
        <taxon>Flavobacterium</taxon>
    </lineage>
</organism>
<comment type="caution">
    <text evidence="3">The sequence shown here is derived from an EMBL/GenBank/DDBJ whole genome shotgun (WGS) entry which is preliminary data.</text>
</comment>
<evidence type="ECO:0000259" key="2">
    <source>
        <dbReference type="Pfam" id="PF07411"/>
    </source>
</evidence>
<keyword evidence="4" id="KW-1185">Reference proteome</keyword>
<dbReference type="RefSeq" id="WP_165769745.1">
    <property type="nucleotide sequence ID" value="NZ_MUGS01000003.1"/>
</dbReference>
<feature type="region of interest" description="Disordered" evidence="1">
    <location>
        <begin position="30"/>
        <end position="51"/>
    </location>
</feature>
<proteinExistence type="predicted"/>
<accession>A0A227PI50</accession>
<dbReference type="InterPro" id="IPR010879">
    <property type="entry name" value="DUF1508"/>
</dbReference>
<dbReference type="Proteomes" id="UP000214684">
    <property type="component" value="Unassembled WGS sequence"/>
</dbReference>
<dbReference type="AlphaFoldDB" id="A0A227PI50"/>
<protein>
    <recommendedName>
        <fullName evidence="2">DUF1508 domain-containing protein</fullName>
    </recommendedName>
</protein>
<dbReference type="InterPro" id="IPR036913">
    <property type="entry name" value="YegP-like_sf"/>
</dbReference>
<gene>
    <name evidence="3" type="ORF">B0A64_02570</name>
</gene>
<dbReference type="EMBL" id="MUGS01000003">
    <property type="protein sequence ID" value="OXG09223.1"/>
    <property type="molecule type" value="Genomic_DNA"/>
</dbReference>
<evidence type="ECO:0000313" key="3">
    <source>
        <dbReference type="EMBL" id="OXG09223.1"/>
    </source>
</evidence>
<dbReference type="Gene3D" id="3.30.160.160">
    <property type="entry name" value="YegP-like"/>
    <property type="match status" value="1"/>
</dbReference>
<sequence length="51" mass="5601">MTKYRLEVYTDTAGKWRWRAVSSNGKTLGSAGQGFASKQSAQRNAGLNGFF</sequence>
<feature type="domain" description="DUF1508" evidence="2">
    <location>
        <begin position="11"/>
        <end position="42"/>
    </location>
</feature>
<dbReference type="Pfam" id="PF07411">
    <property type="entry name" value="DUF1508"/>
    <property type="match status" value="1"/>
</dbReference>
<name>A0A227PI50_9FLAO</name>
<evidence type="ECO:0000256" key="1">
    <source>
        <dbReference type="SAM" id="MobiDB-lite"/>
    </source>
</evidence>
<reference evidence="3 4" key="1">
    <citation type="submission" date="2016-11" db="EMBL/GenBank/DDBJ databases">
        <title>Whole genomes of Flavobacteriaceae.</title>
        <authorList>
            <person name="Stine C."/>
            <person name="Li C."/>
            <person name="Tadesse D."/>
        </authorList>
    </citation>
    <scope>NUCLEOTIDE SEQUENCE [LARGE SCALE GENOMIC DNA]</scope>
    <source>
        <strain evidence="3 4">DSM 24704</strain>
    </source>
</reference>
<evidence type="ECO:0000313" key="4">
    <source>
        <dbReference type="Proteomes" id="UP000214684"/>
    </source>
</evidence>
<dbReference type="SUPFAM" id="SSF160113">
    <property type="entry name" value="YegP-like"/>
    <property type="match status" value="1"/>
</dbReference>
<feature type="compositionally biased region" description="Polar residues" evidence="1">
    <location>
        <begin position="36"/>
        <end position="45"/>
    </location>
</feature>